<gene>
    <name evidence="2" type="ORF">O3P69_016607</name>
</gene>
<comment type="caution">
    <text evidence="2">The sequence shown here is derived from an EMBL/GenBank/DDBJ whole genome shotgun (WGS) entry which is preliminary data.</text>
</comment>
<keyword evidence="1" id="KW-0472">Membrane</keyword>
<evidence type="ECO:0000256" key="1">
    <source>
        <dbReference type="SAM" id="Phobius"/>
    </source>
</evidence>
<keyword evidence="3" id="KW-1185">Reference proteome</keyword>
<feature type="transmembrane region" description="Helical" evidence="1">
    <location>
        <begin position="46"/>
        <end position="65"/>
    </location>
</feature>
<protein>
    <submittedName>
        <fullName evidence="2">Uncharacterized protein</fullName>
    </submittedName>
</protein>
<sequence length="86" mass="9433">MTEGGLVLHWRREVMDEESTSTPSTFQGHTEERWSTAINLKHCQGAAFFLLLLGLAVGGVVLVGGGDSGLLRHLQARLLHLGHCRR</sequence>
<dbReference type="Proteomes" id="UP001487740">
    <property type="component" value="Unassembled WGS sequence"/>
</dbReference>
<evidence type="ECO:0000313" key="2">
    <source>
        <dbReference type="EMBL" id="KAK8380076.1"/>
    </source>
</evidence>
<accession>A0AAW0SZ92</accession>
<keyword evidence="1" id="KW-0812">Transmembrane</keyword>
<organism evidence="2 3">
    <name type="scientific">Scylla paramamosain</name>
    <name type="common">Mud crab</name>
    <dbReference type="NCBI Taxonomy" id="85552"/>
    <lineage>
        <taxon>Eukaryota</taxon>
        <taxon>Metazoa</taxon>
        <taxon>Ecdysozoa</taxon>
        <taxon>Arthropoda</taxon>
        <taxon>Crustacea</taxon>
        <taxon>Multicrustacea</taxon>
        <taxon>Malacostraca</taxon>
        <taxon>Eumalacostraca</taxon>
        <taxon>Eucarida</taxon>
        <taxon>Decapoda</taxon>
        <taxon>Pleocyemata</taxon>
        <taxon>Brachyura</taxon>
        <taxon>Eubrachyura</taxon>
        <taxon>Portunoidea</taxon>
        <taxon>Portunidae</taxon>
        <taxon>Portuninae</taxon>
        <taxon>Scylla</taxon>
    </lineage>
</organism>
<evidence type="ECO:0000313" key="3">
    <source>
        <dbReference type="Proteomes" id="UP001487740"/>
    </source>
</evidence>
<reference evidence="2 3" key="1">
    <citation type="submission" date="2023-03" db="EMBL/GenBank/DDBJ databases">
        <title>High-quality genome of Scylla paramamosain provides insights in environmental adaptation.</title>
        <authorList>
            <person name="Zhang L."/>
        </authorList>
    </citation>
    <scope>NUCLEOTIDE SEQUENCE [LARGE SCALE GENOMIC DNA]</scope>
    <source>
        <strain evidence="2">LZ_2023a</strain>
        <tissue evidence="2">Muscle</tissue>
    </source>
</reference>
<dbReference type="EMBL" id="JARAKH010000042">
    <property type="protein sequence ID" value="KAK8380076.1"/>
    <property type="molecule type" value="Genomic_DNA"/>
</dbReference>
<dbReference type="AlphaFoldDB" id="A0AAW0SZ92"/>
<proteinExistence type="predicted"/>
<keyword evidence="1" id="KW-1133">Transmembrane helix</keyword>
<name>A0AAW0SZ92_SCYPA</name>